<dbReference type="RefSeq" id="WP_149748399.1">
    <property type="nucleotide sequence ID" value="NZ_VUJW01000001.1"/>
</dbReference>
<keyword evidence="1" id="KW-0456">Lyase</keyword>
<gene>
    <name evidence="1" type="ORF">F0U47_00710</name>
</gene>
<dbReference type="Proteomes" id="UP000324351">
    <property type="component" value="Unassembled WGS sequence"/>
</dbReference>
<keyword evidence="2" id="KW-1185">Reference proteome</keyword>
<name>A0A5B1M8J9_9ACTN</name>
<proteinExistence type="predicted"/>
<evidence type="ECO:0000313" key="1">
    <source>
        <dbReference type="EMBL" id="KAA1428776.1"/>
    </source>
</evidence>
<reference evidence="1 2" key="2">
    <citation type="submission" date="2019-09" db="EMBL/GenBank/DDBJ databases">
        <authorList>
            <person name="Jin C."/>
        </authorList>
    </citation>
    <scope>NUCLEOTIDE SEQUENCE [LARGE SCALE GENOMIC DNA]</scope>
    <source>
        <strain evidence="1 2">BN140041</strain>
    </source>
</reference>
<reference evidence="1 2" key="1">
    <citation type="submission" date="2019-09" db="EMBL/GenBank/DDBJ databases">
        <title>Nocardioides panacisoli sp. nov., isolated from the soil of a ginseng field.</title>
        <authorList>
            <person name="Cho C."/>
        </authorList>
    </citation>
    <scope>NUCLEOTIDE SEQUENCE [LARGE SCALE GENOMIC DNA]</scope>
    <source>
        <strain evidence="1 2">BN140041</strain>
    </source>
</reference>
<sequence>MASTEPVRVELWFDSDCPNAAIVRERLEECLPALRARWTLQEFRDAGRLSPTVLVDGVDVAQGASLSAVGCRVDLVTVEQIRQALHEAEERRRSND</sequence>
<protein>
    <submittedName>
        <fullName evidence="1">Alkylmercury lyase</fullName>
    </submittedName>
</protein>
<dbReference type="EMBL" id="VUJW01000001">
    <property type="protein sequence ID" value="KAA1428776.1"/>
    <property type="molecule type" value="Genomic_DNA"/>
</dbReference>
<dbReference type="GO" id="GO:0016829">
    <property type="term" value="F:lyase activity"/>
    <property type="evidence" value="ECO:0007669"/>
    <property type="project" value="UniProtKB-KW"/>
</dbReference>
<evidence type="ECO:0000313" key="2">
    <source>
        <dbReference type="Proteomes" id="UP000324351"/>
    </source>
</evidence>
<comment type="caution">
    <text evidence="1">The sequence shown here is derived from an EMBL/GenBank/DDBJ whole genome shotgun (WGS) entry which is preliminary data.</text>
</comment>
<organism evidence="1 2">
    <name type="scientific">Nocardioides antri</name>
    <dbReference type="NCBI Taxonomy" id="2607659"/>
    <lineage>
        <taxon>Bacteria</taxon>
        <taxon>Bacillati</taxon>
        <taxon>Actinomycetota</taxon>
        <taxon>Actinomycetes</taxon>
        <taxon>Propionibacteriales</taxon>
        <taxon>Nocardioidaceae</taxon>
        <taxon>Nocardioides</taxon>
    </lineage>
</organism>
<dbReference type="AlphaFoldDB" id="A0A5B1M8J9"/>
<accession>A0A5B1M8J9</accession>